<gene>
    <name evidence="4" type="ORF">g.1226</name>
</gene>
<name>A0A1E1W0Q9_PECGO</name>
<keyword evidence="1" id="KW-0862">Zinc</keyword>
<keyword evidence="1" id="KW-0479">Metal-binding</keyword>
<dbReference type="GO" id="GO:0008270">
    <property type="term" value="F:zinc ion binding"/>
    <property type="evidence" value="ECO:0007669"/>
    <property type="project" value="UniProtKB-KW"/>
</dbReference>
<evidence type="ECO:0000313" key="4">
    <source>
        <dbReference type="EMBL" id="JAT80514.1"/>
    </source>
</evidence>
<evidence type="ECO:0000256" key="2">
    <source>
        <dbReference type="SAM" id="MobiDB-lite"/>
    </source>
</evidence>
<keyword evidence="1" id="KW-0863">Zinc-finger</keyword>
<reference evidence="4" key="1">
    <citation type="submission" date="2015-09" db="EMBL/GenBank/DDBJ databases">
        <title>De novo assembly of Pectinophora gossypiella (Pink Bollworm) gut transcriptome.</title>
        <authorList>
            <person name="Tassone E.E."/>
        </authorList>
    </citation>
    <scope>NUCLEOTIDE SEQUENCE</scope>
</reference>
<dbReference type="EMBL" id="GDQN01010540">
    <property type="protein sequence ID" value="JAT80514.1"/>
    <property type="molecule type" value="Transcribed_RNA"/>
</dbReference>
<organism evidence="4">
    <name type="scientific">Pectinophora gossypiella</name>
    <name type="common">Cotton pink bollworm</name>
    <name type="synonym">Depressaria gossypiella</name>
    <dbReference type="NCBI Taxonomy" id="13191"/>
    <lineage>
        <taxon>Eukaryota</taxon>
        <taxon>Metazoa</taxon>
        <taxon>Ecdysozoa</taxon>
        <taxon>Arthropoda</taxon>
        <taxon>Hexapoda</taxon>
        <taxon>Insecta</taxon>
        <taxon>Pterygota</taxon>
        <taxon>Neoptera</taxon>
        <taxon>Endopterygota</taxon>
        <taxon>Lepidoptera</taxon>
        <taxon>Glossata</taxon>
        <taxon>Ditrysia</taxon>
        <taxon>Gelechioidea</taxon>
        <taxon>Gelechiidae</taxon>
        <taxon>Apatetrinae</taxon>
        <taxon>Pectinophora</taxon>
    </lineage>
</organism>
<feature type="region of interest" description="Disordered" evidence="2">
    <location>
        <begin position="208"/>
        <end position="245"/>
    </location>
</feature>
<accession>A0A1E1W0Q9</accession>
<feature type="non-terminal residue" evidence="4">
    <location>
        <position position="363"/>
    </location>
</feature>
<dbReference type="GO" id="GO:0003676">
    <property type="term" value="F:nucleic acid binding"/>
    <property type="evidence" value="ECO:0007669"/>
    <property type="project" value="InterPro"/>
</dbReference>
<protein>
    <recommendedName>
        <fullName evidence="3">CCHC-type domain-containing protein</fullName>
    </recommendedName>
</protein>
<dbReference type="SUPFAM" id="SSF57756">
    <property type="entry name" value="Retrovirus zinc finger-like domains"/>
    <property type="match status" value="1"/>
</dbReference>
<feature type="domain" description="CCHC-type" evidence="3">
    <location>
        <begin position="246"/>
        <end position="262"/>
    </location>
</feature>
<evidence type="ECO:0000256" key="1">
    <source>
        <dbReference type="PROSITE-ProRule" id="PRU00047"/>
    </source>
</evidence>
<dbReference type="InterPro" id="IPR036875">
    <property type="entry name" value="Znf_CCHC_sf"/>
</dbReference>
<dbReference type="SMART" id="SM00343">
    <property type="entry name" value="ZnF_C2HC"/>
    <property type="match status" value="2"/>
</dbReference>
<dbReference type="OrthoDB" id="115435at2759"/>
<evidence type="ECO:0000259" key="3">
    <source>
        <dbReference type="PROSITE" id="PS50158"/>
    </source>
</evidence>
<feature type="non-terminal residue" evidence="4">
    <location>
        <position position="1"/>
    </location>
</feature>
<dbReference type="PROSITE" id="PS50158">
    <property type="entry name" value="ZF_CCHC"/>
    <property type="match status" value="1"/>
</dbReference>
<sequence length="363" mass="40943">LDNNAATATTMTVSSHPQISNLDSNAGILATVFKEILQTMKAETNTTNDRYPSLNVIPEFDPSKRNQTIHMWINKVNECASFYNWTEKQTIHYATPKLTGFAQQWYQGLPSLMLSWAEWQDKLRLAFPCEENYGQLLTEMLACKARYGDSLEQYFYEKTVLLNRCNITGKEAIDCILFGIEDRSVRTSAEAAQFTESDKLLVYLRTVNSTKRPDRSNPHAQPNTSDNKRKNVNTTNNHSDTRPKSKCYNCGKEGHPYFKCTQPIKRCDSCHRVGHVTGDCPSKSEPSTSSNKTVLRISQESDNDSKYFKSAKVNGCVLDCFVDFGSQCTMLRESLARSLVKTWSVNDLPVLRGFGDSVVNCVG</sequence>
<dbReference type="AlphaFoldDB" id="A0A1E1W0Q9"/>
<dbReference type="InterPro" id="IPR001878">
    <property type="entry name" value="Znf_CCHC"/>
</dbReference>
<dbReference type="Gene3D" id="4.10.60.10">
    <property type="entry name" value="Zinc finger, CCHC-type"/>
    <property type="match status" value="1"/>
</dbReference>
<proteinExistence type="predicted"/>